<evidence type="ECO:0000256" key="4">
    <source>
        <dbReference type="ARBA" id="ARBA00022741"/>
    </source>
</evidence>
<dbReference type="Gene3D" id="2.70.150.10">
    <property type="entry name" value="Calcium-transporting ATPase, cytoplasmic transduction domain A"/>
    <property type="match status" value="1"/>
</dbReference>
<keyword evidence="5" id="KW-0067">ATP-binding</keyword>
<keyword evidence="15" id="KW-1185">Reference proteome</keyword>
<feature type="transmembrane region" description="Helical" evidence="11">
    <location>
        <begin position="1637"/>
        <end position="1657"/>
    </location>
</feature>
<dbReference type="GO" id="GO:0046872">
    <property type="term" value="F:metal ion binding"/>
    <property type="evidence" value="ECO:0007669"/>
    <property type="project" value="UniProtKB-KW"/>
</dbReference>
<feature type="transmembrane region" description="Helical" evidence="11">
    <location>
        <begin position="854"/>
        <end position="871"/>
    </location>
</feature>
<feature type="compositionally biased region" description="Basic and acidic residues" evidence="10">
    <location>
        <begin position="2461"/>
        <end position="2475"/>
    </location>
</feature>
<dbReference type="InterPro" id="IPR044492">
    <property type="entry name" value="P_typ_ATPase_HD_dom"/>
</dbReference>
<dbReference type="EMBL" id="CAMXCT030002240">
    <property type="protein sequence ID" value="CAL4784083.1"/>
    <property type="molecule type" value="Genomic_DNA"/>
</dbReference>
<dbReference type="SUPFAM" id="SSF81653">
    <property type="entry name" value="Calcium ATPase, transduction domain A"/>
    <property type="match status" value="1"/>
</dbReference>
<dbReference type="InterPro" id="IPR006544">
    <property type="entry name" value="P-type_TPase_V"/>
</dbReference>
<evidence type="ECO:0000256" key="2">
    <source>
        <dbReference type="ARBA" id="ARBA00022692"/>
    </source>
</evidence>
<dbReference type="GO" id="GO:0005524">
    <property type="term" value="F:ATP binding"/>
    <property type="evidence" value="ECO:0007669"/>
    <property type="project" value="UniProtKB-KW"/>
</dbReference>
<dbReference type="GO" id="GO:0140358">
    <property type="term" value="F:P-type transmembrane transporter activity"/>
    <property type="evidence" value="ECO:0007669"/>
    <property type="project" value="InterPro"/>
</dbReference>
<dbReference type="PANTHER" id="PTHR45630:SF11">
    <property type="entry name" value="CATION-TRANSPORTING P-TYPE ATPASE N-TERMINAL DOMAIN-CONTAINING PROTEIN"/>
    <property type="match status" value="1"/>
</dbReference>
<evidence type="ECO:0000256" key="6">
    <source>
        <dbReference type="ARBA" id="ARBA00022842"/>
    </source>
</evidence>
<dbReference type="SUPFAM" id="SSF81665">
    <property type="entry name" value="Calcium ATPase, transmembrane domain M"/>
    <property type="match status" value="1"/>
</dbReference>
<dbReference type="InterPro" id="IPR023299">
    <property type="entry name" value="ATPase_P-typ_cyto_dom_N"/>
</dbReference>
<dbReference type="InterPro" id="IPR013762">
    <property type="entry name" value="Integrase-like_cat_sf"/>
</dbReference>
<dbReference type="Pfam" id="PF00122">
    <property type="entry name" value="E1-E2_ATPase"/>
    <property type="match status" value="1"/>
</dbReference>
<keyword evidence="6" id="KW-0460">Magnesium</keyword>
<evidence type="ECO:0000313" key="15">
    <source>
        <dbReference type="Proteomes" id="UP001152797"/>
    </source>
</evidence>
<gene>
    <name evidence="13" type="ORF">C1SCF055_LOCUS23215</name>
</gene>
<feature type="transmembrane region" description="Helical" evidence="11">
    <location>
        <begin position="126"/>
        <end position="147"/>
    </location>
</feature>
<feature type="region of interest" description="Disordered" evidence="10">
    <location>
        <begin position="613"/>
        <end position="638"/>
    </location>
</feature>
<feature type="compositionally biased region" description="Polar residues" evidence="10">
    <location>
        <begin position="2911"/>
        <end position="2921"/>
    </location>
</feature>
<dbReference type="GO" id="GO:0016020">
    <property type="term" value="C:membrane"/>
    <property type="evidence" value="ECO:0007669"/>
    <property type="project" value="UniProtKB-SubCell"/>
</dbReference>
<evidence type="ECO:0000256" key="10">
    <source>
        <dbReference type="SAM" id="MobiDB-lite"/>
    </source>
</evidence>
<feature type="compositionally biased region" description="Basic and acidic residues" evidence="10">
    <location>
        <begin position="621"/>
        <end position="632"/>
    </location>
</feature>
<feature type="region of interest" description="Disordered" evidence="10">
    <location>
        <begin position="2461"/>
        <end position="2481"/>
    </location>
</feature>
<dbReference type="SFLD" id="SFLDF00027">
    <property type="entry name" value="p-type_atpase"/>
    <property type="match status" value="1"/>
</dbReference>
<keyword evidence="3" id="KW-0479">Metal-binding</keyword>
<keyword evidence="2 11" id="KW-0812">Transmembrane</keyword>
<name>A0A9P1G270_9DINO</name>
<dbReference type="InterPro" id="IPR018303">
    <property type="entry name" value="ATPase_P-typ_P_site"/>
</dbReference>
<feature type="region of interest" description="Disordered" evidence="10">
    <location>
        <begin position="2902"/>
        <end position="2924"/>
    </location>
</feature>
<feature type="transmembrane region" description="Helical" evidence="11">
    <location>
        <begin position="1053"/>
        <end position="1071"/>
    </location>
</feature>
<dbReference type="InterPro" id="IPR023214">
    <property type="entry name" value="HAD_sf"/>
</dbReference>
<evidence type="ECO:0000256" key="11">
    <source>
        <dbReference type="SAM" id="Phobius"/>
    </source>
</evidence>
<dbReference type="PANTHER" id="PTHR45630">
    <property type="entry name" value="CATION-TRANSPORTING ATPASE-RELATED"/>
    <property type="match status" value="1"/>
</dbReference>
<dbReference type="PROSITE" id="PS00154">
    <property type="entry name" value="ATPASE_E1_E2"/>
    <property type="match status" value="1"/>
</dbReference>
<dbReference type="InterPro" id="IPR023298">
    <property type="entry name" value="ATPase_P-typ_TM_dom_sf"/>
</dbReference>
<keyword evidence="7" id="KW-1278">Translocase</keyword>
<dbReference type="Gene3D" id="3.40.50.1000">
    <property type="entry name" value="HAD superfamily/HAD-like"/>
    <property type="match status" value="1"/>
</dbReference>
<comment type="subcellular location">
    <subcellularLocation>
        <location evidence="1">Membrane</location>
        <topology evidence="1">Multi-pass membrane protein</topology>
    </subcellularLocation>
</comment>
<dbReference type="GO" id="GO:0003677">
    <property type="term" value="F:DNA binding"/>
    <property type="evidence" value="ECO:0007669"/>
    <property type="project" value="InterPro"/>
</dbReference>
<dbReference type="Proteomes" id="UP001152797">
    <property type="component" value="Unassembled WGS sequence"/>
</dbReference>
<evidence type="ECO:0000256" key="1">
    <source>
        <dbReference type="ARBA" id="ARBA00004141"/>
    </source>
</evidence>
<dbReference type="Gene3D" id="3.40.1110.10">
    <property type="entry name" value="Calcium-transporting ATPase, cytoplasmic domain N"/>
    <property type="match status" value="1"/>
</dbReference>
<evidence type="ECO:0000313" key="13">
    <source>
        <dbReference type="EMBL" id="CAI3996771.1"/>
    </source>
</evidence>
<dbReference type="InterPro" id="IPR008250">
    <property type="entry name" value="ATPase_P-typ_transduc_dom_A_sf"/>
</dbReference>
<comment type="caution">
    <text evidence="13">The sequence shown here is derived from an EMBL/GenBank/DDBJ whole genome shotgun (WGS) entry which is preliminary data.</text>
</comment>
<dbReference type="GO" id="GO:0019829">
    <property type="term" value="F:ATPase-coupled monoatomic cation transmembrane transporter activity"/>
    <property type="evidence" value="ECO:0007669"/>
    <property type="project" value="TreeGrafter"/>
</dbReference>
<dbReference type="SFLD" id="SFLDG00002">
    <property type="entry name" value="C1.7:_P-type_atpase_like"/>
    <property type="match status" value="1"/>
</dbReference>
<evidence type="ECO:0000256" key="9">
    <source>
        <dbReference type="ARBA" id="ARBA00023136"/>
    </source>
</evidence>
<keyword evidence="4" id="KW-0547">Nucleotide-binding</keyword>
<protein>
    <submittedName>
        <fullName evidence="14">Probable cation-transporting ATPase C1672.11c</fullName>
    </submittedName>
</protein>
<evidence type="ECO:0000259" key="12">
    <source>
        <dbReference type="Pfam" id="PF00122"/>
    </source>
</evidence>
<dbReference type="SFLD" id="SFLDS00003">
    <property type="entry name" value="Haloacid_Dehalogenase"/>
    <property type="match status" value="1"/>
</dbReference>
<dbReference type="EMBL" id="CAMXCT020002240">
    <property type="protein sequence ID" value="CAL1150146.1"/>
    <property type="molecule type" value="Genomic_DNA"/>
</dbReference>
<feature type="transmembrane region" description="Helical" evidence="11">
    <location>
        <begin position="1582"/>
        <end position="1602"/>
    </location>
</feature>
<evidence type="ECO:0000313" key="14">
    <source>
        <dbReference type="EMBL" id="CAL4784083.1"/>
    </source>
</evidence>
<dbReference type="GO" id="GO:0015074">
    <property type="term" value="P:DNA integration"/>
    <property type="evidence" value="ECO:0007669"/>
    <property type="project" value="InterPro"/>
</dbReference>
<dbReference type="EMBL" id="CAMXCT010002240">
    <property type="protein sequence ID" value="CAI3996771.1"/>
    <property type="molecule type" value="Genomic_DNA"/>
</dbReference>
<dbReference type="PRINTS" id="PR00119">
    <property type="entry name" value="CATATPASE"/>
</dbReference>
<reference evidence="13" key="1">
    <citation type="submission" date="2022-10" db="EMBL/GenBank/DDBJ databases">
        <authorList>
            <person name="Chen Y."/>
            <person name="Dougan E. K."/>
            <person name="Chan C."/>
            <person name="Rhodes N."/>
            <person name="Thang M."/>
        </authorList>
    </citation>
    <scope>NUCLEOTIDE SEQUENCE</scope>
</reference>
<feature type="transmembrane region" description="Helical" evidence="11">
    <location>
        <begin position="1494"/>
        <end position="1515"/>
    </location>
</feature>
<dbReference type="InterPro" id="IPR059000">
    <property type="entry name" value="ATPase_P-type_domA"/>
</dbReference>
<feature type="transmembrane region" description="Helical" evidence="11">
    <location>
        <begin position="1669"/>
        <end position="1688"/>
    </location>
</feature>
<evidence type="ECO:0000256" key="5">
    <source>
        <dbReference type="ARBA" id="ARBA00022840"/>
    </source>
</evidence>
<reference evidence="14 15" key="2">
    <citation type="submission" date="2024-05" db="EMBL/GenBank/DDBJ databases">
        <authorList>
            <person name="Chen Y."/>
            <person name="Shah S."/>
            <person name="Dougan E. K."/>
            <person name="Thang M."/>
            <person name="Chan C."/>
        </authorList>
    </citation>
    <scope>NUCLEOTIDE SEQUENCE [LARGE SCALE GENOMIC DNA]</scope>
</reference>
<keyword evidence="8 11" id="KW-1133">Transmembrane helix</keyword>
<feature type="transmembrane region" description="Helical" evidence="11">
    <location>
        <begin position="72"/>
        <end position="100"/>
    </location>
</feature>
<feature type="transmembrane region" description="Helical" evidence="11">
    <location>
        <begin position="15"/>
        <end position="32"/>
    </location>
</feature>
<dbReference type="SUPFAM" id="SSF56784">
    <property type="entry name" value="HAD-like"/>
    <property type="match status" value="1"/>
</dbReference>
<organism evidence="13">
    <name type="scientific">Cladocopium goreaui</name>
    <dbReference type="NCBI Taxonomy" id="2562237"/>
    <lineage>
        <taxon>Eukaryota</taxon>
        <taxon>Sar</taxon>
        <taxon>Alveolata</taxon>
        <taxon>Dinophyceae</taxon>
        <taxon>Suessiales</taxon>
        <taxon>Symbiodiniaceae</taxon>
        <taxon>Cladocopium</taxon>
    </lineage>
</organism>
<feature type="domain" description="P-type ATPase A" evidence="12">
    <location>
        <begin position="917"/>
        <end position="1011"/>
    </location>
</feature>
<evidence type="ECO:0000256" key="7">
    <source>
        <dbReference type="ARBA" id="ARBA00022967"/>
    </source>
</evidence>
<dbReference type="OrthoDB" id="289856at2759"/>
<feature type="transmembrane region" description="Helical" evidence="11">
    <location>
        <begin position="832"/>
        <end position="848"/>
    </location>
</feature>
<feature type="transmembrane region" description="Helical" evidence="11">
    <location>
        <begin position="1027"/>
        <end position="1047"/>
    </location>
</feature>
<sequence>MAEIPSISHTLVRTQLYFCGVLCVLTILWCTYRELYKRKLQREGKIPCADLVCNHPDDTTRRLVQYGYTTSWLGFAIIHCWTATLVVSYILAMWGCWMSYVIFDGLYFPPSAAFWQDVFQSWDGVMYPWCVCFVLSHLCLVGVLIFWDAMRSQSMLPATSMAQASHLMVQETLDLEDAAGANVEKDGPAPGLFRGCSLLAEYLQQLRARQILPIHKCKGKLYVEHMCVRYIYSEKTRSFVIPSQPPASSTKMHALLRSGGAAAPSRHGPLGRVVLQPSHQVGLHLNVGKCELTTLGGPNTNLDSSLFPPGLRINHSGEFVLLGSALGSPSFCHQHTKQRAMQTEPLLQALGQLPDSQTALMLLRHCASWSKLVYSSRVTPPPFHQDALKSYDLAVLQCLESCCTGALTPGACLQATLSTKSGGLGLRSIFRHSGAAYTASVLATSPICSLLLPTYNPSTDAIIANLNESLLAADHVALPPPHSLRQQDLSRAVDRSTAAQLASAFSGPGHEAFRAHLQLLQEPGAGAWLQALPSAALGLHVDSVLFRVMVRLRLRLPLHSEDVPCRFCDGVCDTYGDHSRACPCGGDRTKRHNRLRTIVATWASAAGLHPELEKPGLLPPRLEHGGASEDGVRQGPGRRPADVYVPHWGLHGAAAFDLAVTSGLRVGAVAGSAQDGSRSAADYEARKRSHHNTEATCTAEGLQFVPLVAEACAGGWAPAATSTWKLLARAVAGRTGESVSVLTERLQQTLALTLQRENARAVLRRAGDAISPTAVQPVAGPFFARWRLASQGDTSPCLTTQQVLERREESGQNAIHVRVPGRLESLVTEFSNFYYVFNSVAFLTYIAFTTWNIGILWFLMTLGAGVYKGLVVTRPNQKRVAELAKVRQRCLVLREGAWIDEESSDIVAGFFGHLVLVVLGDIVQVKGMGVEIPCDGLLISGSLIVNESMLTGEPMPVAKVAVQDVESYDIRVKSNKVYAGTWVIESENEHALVYCTDVGALTTRGQLVRMVLFPTSVHFKYVDQLPVVYGLMSVYAFIMVILKSLLIDEGSEVVKFLGILCLALSSLIGALSPMLPVSLVMGQSASATRLGNGTGEYQIKCLQPGRIPVAGKISVMVFDKTGTITKSGMDFTAVQPAQGASFQPRLATDGDVARLSNAMPEVLHRAVTVCHTVKKLQDGRLVGNELECAMVRRMTTPSVEPGDEILVRELHFDHLSMTSGVVLRRQSVLEAFVKGSPAMIKSRCKASSLPADYDSVVMRYAKANFYTISICHKTIPELSDQEVNELPRAELEQDLIFDGLLLFQNEMKVESPEAIQKLKEGAIRSVICTGDSELTGIAIGKQCGIVTGPCFRGSMEPSADGTLVFTDPEKDDAPVDVLVDQGQLALSRGAWQHLRQRPQQLAALGPRCVVFGQMKPDDKINVIKHFQSQGLIVGMAGDGGNDCGALRASHAGIALSKAEASLVAPFSTGRVERNSGQISLMTVPDLIREGRACLATNLATFSYFIVQALSIYTIMSTPGRDSTRWCDVRDKISMMTCNVVFGEWVYMLKDIGLGMVMTFYMTRSKALPFLAKVRPTATLLGFRTVCTIGTQVLLNVVFFLGIRELLYAQPWYDRVNPVHDIHIASHMWMLRGDNYDGALTAICCTASLANVAYVNTYGGNFRRNICRNVGINVVYLLSMGLVGVLTLSTPNPLNCIFRVNCDTPNSLACGAIPIVDEVSVGGIGECFLGPQVKPWQNHSRSLVADVWLPSKDSKCLPPSPTLAAIPLDHPLISTGKGFSVTTGCIGPNNCFSVYFKWMLAALLLLQTFLHHFFMKFVLLGPVARFIRTWQHQSGQSTVEGGTPCMASSVLPTAAQLATLTDLNAVVQWAGVSQEAWTAFQTAVGTLPTLRIFSGLSEMAFKAVLRQARIAVTGGTPREFNAVEAIQLALAWRIARQAFSLPDLDPLADPPAAVPSTWRSTFDHSEENQDVIGSRSTGRIRGADHVANRDRRGVQEPCGDHWCRLSCRCRANGRADNCPPREGGGPWRSTLYADFSVLTPFGRRVQKQMKARGWMLQKDGSWKAADIPGPPTYETRAACWKVFRAALFMLRYPVPPNGTEAPKVVTSACLEEYFEKVRKLHGEFPETWHLLLQAEDRCRAEMFERYRRQLTKAALEGKLPMGLSFDARTNLPEAAQDILETNAAAIGRETPAAPLPGMGSMRRARQDRVQSHAGTSGTTVANFALEDIPTLSMSLAMRSLAGDTVEVMEPKDIYVDWDILVDKDFEAAKKAVLDAGHIHIASPCRSFTRARRSDEHGWVEIMRSDSHPEGWGSPLAEEGNSILKRVVQLVLIALEGGKLVSIENPENSFAWMVRVMVQLLKRRDMHRHREGGLTGLVWDPISEQQVWRSAKAAEYPAGLCWAWAESLDQWLKSRDGLAWMAVRTMVKVGKFNNTLVNLEIYSQELAPRGHKRTVEDDATIDHTKETVSEKRERENTESVGGLRDPRRAVARNANLRTSGDTIRACLDELLNDPVLTEFGNVQDASPFSDELISAARRSLATAFNAEILEEGCQVGLLEALLLSANDPDASVLPSWLREGFPIGIARDIEYTGIFPRTDGPSAAIKASQAFQTISDWMGNAQNYKSFAEAGDKAQAELLRLVDAGRAQKVSTWEEVVQLVLPWTGALWGAVVAAEREPTRDSTRARKGLTFWKQVKFSILALGKMLEVASEPNRLGRDPQLQLPQLSKLYSFMQDLPLLELFTDACPTGMGAVIFQGNIPIGYWAHQLSQEDCTKLHKDCQLGDPAFQTEWEAWTVVLALRAFSGIFSSSKFKVFLRSDNTATLQASLQFQAKSPLLRQIAAELVLEIEDQQLGALEGRHIRGWMVSKACAQKRLRLNKAWANSEAVEELPPAVAAAQKLMAQPENDRANVPVASSASRSDGSNGPLGVTAWMGQMDGGKVMNREAPNPGPGEVLGEGLGCVQLRRRGPRVANHWLQNGSEKRPKPCLSKAISLASDEARMEAARLEFMTLRYAAGTLDTKDSLFRTWCEVSTARGFEPLPVTADKLVEVSSVLRASGYRSGLAYILEAKRRHLRHGFAWGEHLDVIVKDCKRAFTRAIGPARKASEVRLEWLQTLWNTEGNKVGVRRDDRMPEGGLLVWALGIHWVLREVELACLTLHEDVVVRLQSRDRQVTILLTSSKSDPAGRGCRRTLRCCGRRSCEDSGLECPYFVACSLIEMQERSTGVSRSDERARGLPLIGQTGSPMSFVDKDKMIEAAKEDAVRVKDLVEQAQQLDISAVTGHFMRRTGCKRYARNGMPLDIIKHMSRHSSSAVEGYVEEALEEDPGAQSKLSDFQQVQKALTEFRQDLEEIREKQQVVSIPIESETDSKLIEQVAKMKDELGPQYIRNRSSQKVHSTFGCQFSDAPSTWSTRCGWKWVSAGRQAVACGATEIKSFKLCDKCFAQEDA</sequence>
<proteinExistence type="predicted"/>
<dbReference type="Gene3D" id="1.10.443.10">
    <property type="entry name" value="Intergrase catalytic core"/>
    <property type="match status" value="1"/>
</dbReference>
<evidence type="ECO:0000256" key="8">
    <source>
        <dbReference type="ARBA" id="ARBA00022989"/>
    </source>
</evidence>
<accession>A0A9P1G270</accession>
<dbReference type="InterPro" id="IPR036412">
    <property type="entry name" value="HAD-like_sf"/>
</dbReference>
<dbReference type="GO" id="GO:0006310">
    <property type="term" value="P:DNA recombination"/>
    <property type="evidence" value="ECO:0007669"/>
    <property type="project" value="InterPro"/>
</dbReference>
<feature type="transmembrane region" description="Helical" evidence="11">
    <location>
        <begin position="1544"/>
        <end position="1561"/>
    </location>
</feature>
<evidence type="ECO:0000256" key="3">
    <source>
        <dbReference type="ARBA" id="ARBA00022723"/>
    </source>
</evidence>
<keyword evidence="9 11" id="KW-0472">Membrane</keyword>